<evidence type="ECO:0000313" key="3">
    <source>
        <dbReference type="Proteomes" id="UP000011116"/>
    </source>
</evidence>
<dbReference type="SUPFAM" id="SSF52047">
    <property type="entry name" value="RNI-like"/>
    <property type="match status" value="1"/>
</dbReference>
<evidence type="ECO:0000313" key="2">
    <source>
        <dbReference type="EnsemblPlants" id="HORVU.MOREX.r3.6HG0632670.1"/>
    </source>
</evidence>
<sequence length="448" mass="50249">MDMSSSKRGRGVGDRLGDLPDCLLQAILSSLGSRQAVQTSLLSRRWSRLWRDVPCIDIDERDFAGGVGEDWERLEDFADHMLTSIPPGTRLDAFRMHLTSGGCDYGTSSRWIRRGLRHLPAAVDIQATHDRAVFWRPHQPIIRTYGAGPMFRRQGGLSACAAGFTSRLTTLRLVEVTTMCCFLEDLGQHCPVLEELHAERCKLQLHVVASPTLRRLAIISPVCCTTGDAAPRLEAPRLASLRLDIPYGIVDGSGPLARKMGAAVLEPLPTLAEASVRLTEWNHRWLNLHQLEFLKSVGSFLALLSNVVNLHLQELGTMSLLDESQDQFPVLRSLKTLLLEKCDVGEEFHALTGILWNTPILEKLGLHRCTFVAPPTLEWRMKMASHKCRGSSPVTHDVLWCKNLKSIDIECWQEDEAQLARVLSEISEKMLLEQWQKVKMSSRLVTPQ</sequence>
<dbReference type="Gramene" id="HORVU.MOREX.r3.6HG0632670.1">
    <property type="protein sequence ID" value="HORVU.MOREX.r3.6HG0632670.1"/>
    <property type="gene ID" value="HORVU.MOREX.r3.6HG0632670"/>
</dbReference>
<dbReference type="InterPro" id="IPR032675">
    <property type="entry name" value="LRR_dom_sf"/>
</dbReference>
<dbReference type="InterPro" id="IPR053197">
    <property type="entry name" value="F-box_SCFL_complex_component"/>
</dbReference>
<keyword evidence="3" id="KW-1185">Reference proteome</keyword>
<dbReference type="Pfam" id="PF00646">
    <property type="entry name" value="F-box"/>
    <property type="match status" value="1"/>
</dbReference>
<dbReference type="PANTHER" id="PTHR34223">
    <property type="entry name" value="OS11G0201299 PROTEIN"/>
    <property type="match status" value="1"/>
</dbReference>
<name>A0A8I6YFK8_HORVV</name>
<accession>A0A8I6YFK8</accession>
<dbReference type="AlphaFoldDB" id="A0A8I6YFK8"/>
<dbReference type="PROSITE" id="PS50181">
    <property type="entry name" value="FBOX"/>
    <property type="match status" value="1"/>
</dbReference>
<reference evidence="2" key="3">
    <citation type="submission" date="2022-01" db="UniProtKB">
        <authorList>
            <consortium name="EnsemblPlants"/>
        </authorList>
    </citation>
    <scope>IDENTIFICATION</scope>
    <source>
        <strain evidence="2">subsp. vulgare</strain>
    </source>
</reference>
<dbReference type="PANTHER" id="PTHR34223:SF92">
    <property type="entry name" value="F-BOX DOMAIN-CONTAINING PROTEIN"/>
    <property type="match status" value="1"/>
</dbReference>
<dbReference type="InterPro" id="IPR036047">
    <property type="entry name" value="F-box-like_dom_sf"/>
</dbReference>
<reference evidence="2" key="2">
    <citation type="submission" date="2020-10" db="EMBL/GenBank/DDBJ databases">
        <authorList>
            <person name="Scholz U."/>
            <person name="Mascher M."/>
            <person name="Fiebig A."/>
        </authorList>
    </citation>
    <scope>NUCLEOTIDE SEQUENCE [LARGE SCALE GENOMIC DNA]</scope>
    <source>
        <strain evidence="2">cv. Morex</strain>
    </source>
</reference>
<dbReference type="Proteomes" id="UP000011116">
    <property type="component" value="Chromosome 6H"/>
</dbReference>
<organism evidence="2 3">
    <name type="scientific">Hordeum vulgare subsp. vulgare</name>
    <name type="common">Domesticated barley</name>
    <dbReference type="NCBI Taxonomy" id="112509"/>
    <lineage>
        <taxon>Eukaryota</taxon>
        <taxon>Viridiplantae</taxon>
        <taxon>Streptophyta</taxon>
        <taxon>Embryophyta</taxon>
        <taxon>Tracheophyta</taxon>
        <taxon>Spermatophyta</taxon>
        <taxon>Magnoliopsida</taxon>
        <taxon>Liliopsida</taxon>
        <taxon>Poales</taxon>
        <taxon>Poaceae</taxon>
        <taxon>BOP clade</taxon>
        <taxon>Pooideae</taxon>
        <taxon>Triticodae</taxon>
        <taxon>Triticeae</taxon>
        <taxon>Hordeinae</taxon>
        <taxon>Hordeum</taxon>
    </lineage>
</organism>
<dbReference type="SUPFAM" id="SSF81383">
    <property type="entry name" value="F-box domain"/>
    <property type="match status" value="1"/>
</dbReference>
<protein>
    <recommendedName>
        <fullName evidence="1">F-box domain-containing protein</fullName>
    </recommendedName>
</protein>
<evidence type="ECO:0000259" key="1">
    <source>
        <dbReference type="PROSITE" id="PS50181"/>
    </source>
</evidence>
<dbReference type="Gene3D" id="3.80.10.10">
    <property type="entry name" value="Ribonuclease Inhibitor"/>
    <property type="match status" value="1"/>
</dbReference>
<proteinExistence type="predicted"/>
<dbReference type="EnsemblPlants" id="HORVU.MOREX.r3.6HG0632670.1">
    <property type="protein sequence ID" value="HORVU.MOREX.r3.6HG0632670.1"/>
    <property type="gene ID" value="HORVU.MOREX.r3.6HG0632670"/>
</dbReference>
<feature type="domain" description="F-box" evidence="1">
    <location>
        <begin position="13"/>
        <end position="74"/>
    </location>
</feature>
<dbReference type="InterPro" id="IPR001810">
    <property type="entry name" value="F-box_dom"/>
</dbReference>
<reference evidence="3" key="1">
    <citation type="journal article" date="2012" name="Nature">
        <title>A physical, genetic and functional sequence assembly of the barley genome.</title>
        <authorList>
            <consortium name="The International Barley Genome Sequencing Consortium"/>
            <person name="Mayer K.F."/>
            <person name="Waugh R."/>
            <person name="Brown J.W."/>
            <person name="Schulman A."/>
            <person name="Langridge P."/>
            <person name="Platzer M."/>
            <person name="Fincher G.B."/>
            <person name="Muehlbauer G.J."/>
            <person name="Sato K."/>
            <person name="Close T.J."/>
            <person name="Wise R.P."/>
            <person name="Stein N."/>
        </authorList>
    </citation>
    <scope>NUCLEOTIDE SEQUENCE [LARGE SCALE GENOMIC DNA]</scope>
    <source>
        <strain evidence="3">cv. Morex</strain>
    </source>
</reference>